<keyword evidence="6 8" id="KW-0943">RNA-mediated gene silencing</keyword>
<comment type="function">
    <text evidence="8">Probably involved in the RNA silencing pathway and required for the generation of small interfering RNAs (siRNAs).</text>
</comment>
<evidence type="ECO:0000259" key="9">
    <source>
        <dbReference type="Pfam" id="PF05183"/>
    </source>
</evidence>
<evidence type="ECO:0000313" key="12">
    <source>
        <dbReference type="Proteomes" id="UP000541444"/>
    </source>
</evidence>
<dbReference type="Proteomes" id="UP000541444">
    <property type="component" value="Unassembled WGS sequence"/>
</dbReference>
<gene>
    <name evidence="11" type="ORF">GIB67_006145</name>
</gene>
<organism evidence="11 12">
    <name type="scientific">Kingdonia uniflora</name>
    <dbReference type="NCBI Taxonomy" id="39325"/>
    <lineage>
        <taxon>Eukaryota</taxon>
        <taxon>Viridiplantae</taxon>
        <taxon>Streptophyta</taxon>
        <taxon>Embryophyta</taxon>
        <taxon>Tracheophyta</taxon>
        <taxon>Spermatophyta</taxon>
        <taxon>Magnoliopsida</taxon>
        <taxon>Ranunculales</taxon>
        <taxon>Circaeasteraceae</taxon>
        <taxon>Kingdonia</taxon>
    </lineage>
</organism>
<name>A0A7J7LPU9_9MAGN</name>
<keyword evidence="12" id="KW-1185">Reference proteome</keyword>
<dbReference type="PANTHER" id="PTHR23079">
    <property type="entry name" value="RNA-DEPENDENT RNA POLYMERASE"/>
    <property type="match status" value="1"/>
</dbReference>
<dbReference type="Pfam" id="PF05183">
    <property type="entry name" value="RdRP"/>
    <property type="match status" value="2"/>
</dbReference>
<dbReference type="GO" id="GO:0003968">
    <property type="term" value="F:RNA-directed RNA polymerase activity"/>
    <property type="evidence" value="ECO:0007669"/>
    <property type="project" value="UniProtKB-KW"/>
</dbReference>
<evidence type="ECO:0000256" key="4">
    <source>
        <dbReference type="ARBA" id="ARBA00022695"/>
    </source>
</evidence>
<evidence type="ECO:0000256" key="6">
    <source>
        <dbReference type="ARBA" id="ARBA00023158"/>
    </source>
</evidence>
<dbReference type="EC" id="2.7.7.48" evidence="8"/>
<dbReference type="GO" id="GO:0030422">
    <property type="term" value="P:siRNA processing"/>
    <property type="evidence" value="ECO:0007669"/>
    <property type="project" value="TreeGrafter"/>
</dbReference>
<feature type="domain" description="RDRP core" evidence="9">
    <location>
        <begin position="331"/>
        <end position="456"/>
    </location>
</feature>
<dbReference type="Pfam" id="PF26253">
    <property type="entry name" value="RdRP_head"/>
    <property type="match status" value="1"/>
</dbReference>
<keyword evidence="5 8" id="KW-0694">RNA-binding</keyword>
<accession>A0A7J7LPU9</accession>
<dbReference type="OrthoDB" id="6513042at2759"/>
<dbReference type="AlphaFoldDB" id="A0A7J7LPU9"/>
<sequence>MFASQNGLSSATIRQSMGDFHEIRNVAKHASRLGQSFSSSKEALTVNRKQIEIILDVEIESDGTKYIFSDGIGKISLDFARKVAKKCGIKGSIPSAFQIRYGGYKGVVSIDPTSRMKLSLRKSMLKYTSENAKLDVLSMSKNQPCYLNRLLITLQSTLGVEDHIFEKKQKEVVDQLDKILTDPLRAQEALELMSPGENANVLKEMLSCGYRPDAEPFLAMMLQAFRTTKLLELRNKSRIPVPNGRSLMGCLDDTRTLEYGQVFVQVSRKGGKEFLYDGHEAQKSTFIVGGKVVVAKNPCLHPGDVRVLQAVNVPSLHHLVDCVVFPQKGTSWDSELIPTRQIQPMDYTLAPTVLLDHDVKIEEVQEYFTNYMVNDSLGIIANAHIAFADRESLMAESGACIELARLFSIAVDFPKTGVPAEIPPHLFVKEYPDFVEKLDRPTYESTHVIGKLFRAVKDVAPQTSNISSFTWEVAKRCYDYDMEVDGFEYYLDSAYAYKEKYDFKMGNLMDYYGIKTEAKILGRCVIHMSKSFDKKKDGEAVGLAVKSLRKEARSWFAEGREDDRFAKASAWYHVTYHPNYWGNYNEGMKRNHFLSFPWCVYDKLIQIKENSKKNKNRRGRHMESLANHFMRSFRF</sequence>
<dbReference type="InterPro" id="IPR007855">
    <property type="entry name" value="RDRP"/>
</dbReference>
<reference evidence="11 12" key="1">
    <citation type="journal article" date="2020" name="IScience">
        <title>Genome Sequencing of the Endangered Kingdonia uniflora (Circaeasteraceae, Ranunculales) Reveals Potential Mechanisms of Evolutionary Specialization.</title>
        <authorList>
            <person name="Sun Y."/>
            <person name="Deng T."/>
            <person name="Zhang A."/>
            <person name="Moore M.J."/>
            <person name="Landis J.B."/>
            <person name="Lin N."/>
            <person name="Zhang H."/>
            <person name="Zhang X."/>
            <person name="Huang J."/>
            <person name="Zhang X."/>
            <person name="Sun H."/>
            <person name="Wang H."/>
        </authorList>
    </citation>
    <scope>NUCLEOTIDE SEQUENCE [LARGE SCALE GENOMIC DNA]</scope>
    <source>
        <strain evidence="11">TB1705</strain>
        <tissue evidence="11">Leaf</tissue>
    </source>
</reference>
<comment type="caution">
    <text evidence="11">The sequence shown here is derived from an EMBL/GenBank/DDBJ whole genome shotgun (WGS) entry which is preliminary data.</text>
</comment>
<comment type="similarity">
    <text evidence="1 8">Belongs to the RdRP family.</text>
</comment>
<evidence type="ECO:0000256" key="7">
    <source>
        <dbReference type="ARBA" id="ARBA00048744"/>
    </source>
</evidence>
<keyword evidence="4 8" id="KW-0548">Nucleotidyltransferase</keyword>
<keyword evidence="3 8" id="KW-0808">Transferase</keyword>
<evidence type="ECO:0000256" key="5">
    <source>
        <dbReference type="ARBA" id="ARBA00022884"/>
    </source>
</evidence>
<evidence type="ECO:0000313" key="11">
    <source>
        <dbReference type="EMBL" id="KAF6144653.1"/>
    </source>
</evidence>
<proteinExistence type="inferred from homology"/>
<evidence type="ECO:0000256" key="2">
    <source>
        <dbReference type="ARBA" id="ARBA00022484"/>
    </source>
</evidence>
<dbReference type="GO" id="GO:0031380">
    <property type="term" value="C:nuclear RNA-directed RNA polymerase complex"/>
    <property type="evidence" value="ECO:0007669"/>
    <property type="project" value="TreeGrafter"/>
</dbReference>
<evidence type="ECO:0000256" key="8">
    <source>
        <dbReference type="RuleBase" id="RU363098"/>
    </source>
</evidence>
<evidence type="ECO:0000256" key="3">
    <source>
        <dbReference type="ARBA" id="ARBA00022679"/>
    </source>
</evidence>
<dbReference type="InterPro" id="IPR058752">
    <property type="entry name" value="RDRP_C_head"/>
</dbReference>
<evidence type="ECO:0000256" key="1">
    <source>
        <dbReference type="ARBA" id="ARBA00005762"/>
    </source>
</evidence>
<protein>
    <recommendedName>
        <fullName evidence="8">RNA-dependent RNA polymerase</fullName>
        <ecNumber evidence="8">2.7.7.48</ecNumber>
    </recommendedName>
</protein>
<evidence type="ECO:0000259" key="10">
    <source>
        <dbReference type="Pfam" id="PF26253"/>
    </source>
</evidence>
<feature type="domain" description="RDRP core" evidence="9">
    <location>
        <begin position="6"/>
        <end position="330"/>
    </location>
</feature>
<dbReference type="InterPro" id="IPR057596">
    <property type="entry name" value="RDRP_core"/>
</dbReference>
<dbReference type="EMBL" id="JACGCM010002114">
    <property type="protein sequence ID" value="KAF6144653.1"/>
    <property type="molecule type" value="Genomic_DNA"/>
</dbReference>
<keyword evidence="2 8" id="KW-0696">RNA-directed RNA polymerase</keyword>
<feature type="domain" description="RDRP C-terminal head" evidence="10">
    <location>
        <begin position="478"/>
        <end position="625"/>
    </location>
</feature>
<dbReference type="GO" id="GO:0003723">
    <property type="term" value="F:RNA binding"/>
    <property type="evidence" value="ECO:0007669"/>
    <property type="project" value="UniProtKB-KW"/>
</dbReference>
<dbReference type="PANTHER" id="PTHR23079:SF1">
    <property type="entry name" value="RNA-DEPENDENT RNA POLYMERASE 1"/>
    <property type="match status" value="1"/>
</dbReference>
<comment type="catalytic activity">
    <reaction evidence="7 8">
        <text>RNA(n) + a ribonucleoside 5'-triphosphate = RNA(n+1) + diphosphate</text>
        <dbReference type="Rhea" id="RHEA:21248"/>
        <dbReference type="Rhea" id="RHEA-COMP:14527"/>
        <dbReference type="Rhea" id="RHEA-COMP:17342"/>
        <dbReference type="ChEBI" id="CHEBI:33019"/>
        <dbReference type="ChEBI" id="CHEBI:61557"/>
        <dbReference type="ChEBI" id="CHEBI:140395"/>
        <dbReference type="EC" id="2.7.7.48"/>
    </reaction>
</comment>